<dbReference type="KEGG" id="wna:KA717_19155"/>
<evidence type="ECO:0000256" key="6">
    <source>
        <dbReference type="ARBA" id="ARBA00022737"/>
    </source>
</evidence>
<evidence type="ECO:0000256" key="3">
    <source>
        <dbReference type="ARBA" id="ARBA00011970"/>
    </source>
</evidence>
<dbReference type="EMBL" id="CP073041">
    <property type="protein sequence ID" value="UXE64405.1"/>
    <property type="molecule type" value="Genomic_DNA"/>
</dbReference>
<dbReference type="PANTHER" id="PTHR44835">
    <property type="entry name" value="UDP-N-ACETYLGLUCOSAMINE--PEPTIDE N-ACETYLGLUCOSAMINYLTRANSFERASE SPINDLY-RELATED"/>
    <property type="match status" value="1"/>
</dbReference>
<name>A0A977Q0H8_9CYAN</name>
<dbReference type="Pfam" id="PF13844">
    <property type="entry name" value="Glyco_transf_41"/>
    <property type="match status" value="2"/>
</dbReference>
<dbReference type="InterPro" id="IPR019734">
    <property type="entry name" value="TPR_rpt"/>
</dbReference>
<protein>
    <recommendedName>
        <fullName evidence="3">protein O-GlcNAc transferase</fullName>
        <ecNumber evidence="3">2.4.1.255</ecNumber>
    </recommendedName>
</protein>
<sequence length="886" mass="104028">MNDQSYFEQILYYLQEGKYEEAIILLNSFIQESPRKLDSYLWLGLAYFLQDQEELAQDIWMSCLLNSDSRDSTPRILGNLIANMINHHLLLQSPNFNIIGKLFAVLGNLQENIDNHLLRKINKLIEITKKEALIFAFSKKFAQAKEKYENTLLIFPDDDEVLYQLGMVYFQLEDYEQAQIKVTEALTKNSEPSIYYEGLGLILEKIEQFHQAIQIYALAIEKDPKNPESYIKLANLLKQCSLSSEAQKLYQKALDNEIKHFAIYMNYGNLLINLEEYEESVNLYQRAILLQKDYADVYYNLAFALEKLNRISEASLYYGKNAYYEGRIEQAFEYFEQYRLSEYADLDFYNELGNYYQAQRKQNELIPIAKEGIQKYPESIRQRLYLINAYQRQNRQDIALKLSDEAIHFFQDEPKKSFIFEVFKQGILPIIYNTMDEIEIFRRNYIENLNLLITNIAIEIEDESQKAFAMFILRNRNNYYLHYQNKNDLEIQIKYADFVKKTMKIFYSNWLKFTNYIALNTTEKIRIGYLCHRSHGLGQLFLNWIKHRNSEKFETYFYDIGSVVDVNTESFRLYSNYYYHIPNDFEKLLEKIQEDSLHILVFLDIGIEPELCCLSALKLAPIQCSTWGHPITSGSSQIDYFLASDAMEPQNAQEHYSEKVVRLPNLGISIPSPEIPQELKTRSEFELQEGDILYVSCQMTAKYLPQHDYLFCEIVKQVPQAKILFSEAYESPEVNQKFKDRLKRKFDTYGLNINDFCLFKPRINPVDYRNLLCISDVFLDTLGWSGGLTSLDAIACNLPLVTLPGEFMRGRQSYGMLQIIGVTETVAKTEEDYIKIAVRLGSDAVWRQTIKDALKANSFKLFNDLTCVEALENFYEQIVQRVYHEY</sequence>
<dbReference type="SMART" id="SM00386">
    <property type="entry name" value="HAT"/>
    <property type="match status" value="5"/>
</dbReference>
<dbReference type="Gene3D" id="1.25.40.10">
    <property type="entry name" value="Tetratricopeptide repeat domain"/>
    <property type="match status" value="4"/>
</dbReference>
<dbReference type="EC" id="2.4.1.255" evidence="3"/>
<keyword evidence="6" id="KW-0677">Repeat</keyword>
<feature type="repeat" description="TPR" evidence="8">
    <location>
        <begin position="159"/>
        <end position="192"/>
    </location>
</feature>
<evidence type="ECO:0000256" key="4">
    <source>
        <dbReference type="ARBA" id="ARBA00022676"/>
    </source>
</evidence>
<dbReference type="InterPro" id="IPR011990">
    <property type="entry name" value="TPR-like_helical_dom_sf"/>
</dbReference>
<evidence type="ECO:0000256" key="8">
    <source>
        <dbReference type="PROSITE-ProRule" id="PRU00339"/>
    </source>
</evidence>
<evidence type="ECO:0000256" key="1">
    <source>
        <dbReference type="ARBA" id="ARBA00004922"/>
    </source>
</evidence>
<feature type="repeat" description="TPR" evidence="8">
    <location>
        <begin position="193"/>
        <end position="226"/>
    </location>
</feature>
<keyword evidence="4" id="KW-0328">Glycosyltransferase</keyword>
<feature type="repeat" description="TPR" evidence="8">
    <location>
        <begin position="261"/>
        <end position="294"/>
    </location>
</feature>
<evidence type="ECO:0000256" key="7">
    <source>
        <dbReference type="ARBA" id="ARBA00022803"/>
    </source>
</evidence>
<dbReference type="InterPro" id="IPR051939">
    <property type="entry name" value="Glycosyltr_41/O-GlcNAc_trsf"/>
</dbReference>
<dbReference type="AlphaFoldDB" id="A0A977Q0H8"/>
<dbReference type="SUPFAM" id="SSF48452">
    <property type="entry name" value="TPR-like"/>
    <property type="match status" value="2"/>
</dbReference>
<dbReference type="InterPro" id="IPR003107">
    <property type="entry name" value="HAT"/>
</dbReference>
<keyword evidence="5" id="KW-0808">Transferase</keyword>
<dbReference type="SUPFAM" id="SSF53756">
    <property type="entry name" value="UDP-Glycosyltransferase/glycogen phosphorylase"/>
    <property type="match status" value="1"/>
</dbReference>
<dbReference type="GO" id="GO:0006396">
    <property type="term" value="P:RNA processing"/>
    <property type="evidence" value="ECO:0007669"/>
    <property type="project" value="InterPro"/>
</dbReference>
<dbReference type="Gene3D" id="3.40.50.2000">
    <property type="entry name" value="Glycogen Phosphorylase B"/>
    <property type="match status" value="1"/>
</dbReference>
<reference evidence="10" key="1">
    <citation type="submission" date="2021-04" db="EMBL/GenBank/DDBJ databases">
        <title>Genome sequence of Woronichinia naegeliana from Washington state freshwater lake bloom.</title>
        <authorList>
            <person name="Dreher T.W."/>
        </authorList>
    </citation>
    <scope>NUCLEOTIDE SEQUENCE</scope>
    <source>
        <strain evidence="10">WA131</strain>
    </source>
</reference>
<evidence type="ECO:0000313" key="10">
    <source>
        <dbReference type="EMBL" id="UXE64405.1"/>
    </source>
</evidence>
<dbReference type="Proteomes" id="UP001065613">
    <property type="component" value="Chromosome"/>
</dbReference>
<keyword evidence="7 8" id="KW-0802">TPR repeat</keyword>
<dbReference type="PANTHER" id="PTHR44835:SF1">
    <property type="entry name" value="PROTEIN O-GLCNAC TRANSFERASE"/>
    <property type="match status" value="1"/>
</dbReference>
<organism evidence="10">
    <name type="scientific">Woronichinia naegeliana WA131</name>
    <dbReference type="NCBI Taxonomy" id="2824559"/>
    <lineage>
        <taxon>Bacteria</taxon>
        <taxon>Bacillati</taxon>
        <taxon>Cyanobacteriota</taxon>
        <taxon>Cyanophyceae</taxon>
        <taxon>Synechococcales</taxon>
        <taxon>Coelosphaeriaceae</taxon>
        <taxon>Woronichinia</taxon>
    </lineage>
</organism>
<feature type="domain" description="O-GlcNAc transferase C-terminal" evidence="9">
    <location>
        <begin position="490"/>
        <end position="665"/>
    </location>
</feature>
<evidence type="ECO:0000259" key="9">
    <source>
        <dbReference type="Pfam" id="PF13844"/>
    </source>
</evidence>
<proteinExistence type="inferred from homology"/>
<gene>
    <name evidence="10" type="ORF">KA717_19155</name>
</gene>
<comment type="similarity">
    <text evidence="2">Belongs to the glycosyltransferase 41 family. O-GlcNAc transferase subfamily.</text>
</comment>
<dbReference type="Gene3D" id="3.40.50.11380">
    <property type="match status" value="1"/>
</dbReference>
<evidence type="ECO:0000256" key="5">
    <source>
        <dbReference type="ARBA" id="ARBA00022679"/>
    </source>
</evidence>
<feature type="domain" description="O-GlcNAc transferase C-terminal" evidence="9">
    <location>
        <begin position="679"/>
        <end position="856"/>
    </location>
</feature>
<dbReference type="Pfam" id="PF13432">
    <property type="entry name" value="TPR_16"/>
    <property type="match status" value="1"/>
</dbReference>
<dbReference type="Pfam" id="PF13414">
    <property type="entry name" value="TPR_11"/>
    <property type="match status" value="1"/>
</dbReference>
<dbReference type="GO" id="GO:0097363">
    <property type="term" value="F:protein O-acetylglucosaminyltransferase activity"/>
    <property type="evidence" value="ECO:0007669"/>
    <property type="project" value="UniProtKB-EC"/>
</dbReference>
<comment type="pathway">
    <text evidence="1">Protein modification; protein glycosylation.</text>
</comment>
<accession>A0A977Q0H8</accession>
<evidence type="ECO:0000256" key="2">
    <source>
        <dbReference type="ARBA" id="ARBA00005386"/>
    </source>
</evidence>
<dbReference type="InterPro" id="IPR029489">
    <property type="entry name" value="OGT/SEC/SPY_C"/>
</dbReference>
<dbReference type="PROSITE" id="PS50005">
    <property type="entry name" value="TPR"/>
    <property type="match status" value="3"/>
</dbReference>
<dbReference type="SMART" id="SM00028">
    <property type="entry name" value="TPR"/>
    <property type="match status" value="8"/>
</dbReference>